<keyword evidence="1" id="KW-0472">Membrane</keyword>
<keyword evidence="1" id="KW-1133">Transmembrane helix</keyword>
<accession>A0A6H9T3Q9</accession>
<dbReference type="InterPro" id="IPR050570">
    <property type="entry name" value="Cell_wall_metabolism_enzyme"/>
</dbReference>
<reference evidence="4 6" key="2">
    <citation type="submission" date="2019-09" db="EMBL/GenBank/DDBJ databases">
        <authorList>
            <person name="Depoorter E."/>
        </authorList>
    </citation>
    <scope>NUCLEOTIDE SEQUENCE [LARGE SCALE GENOMIC DNA]</scope>
    <source>
        <strain evidence="4">LMG 24064</strain>
    </source>
</reference>
<feature type="transmembrane region" description="Helical" evidence="1">
    <location>
        <begin position="26"/>
        <end position="48"/>
    </location>
</feature>
<dbReference type="PANTHER" id="PTHR21666">
    <property type="entry name" value="PEPTIDASE-RELATED"/>
    <property type="match status" value="1"/>
</dbReference>
<dbReference type="PANTHER" id="PTHR21666:SF270">
    <property type="entry name" value="MUREIN HYDROLASE ACTIVATOR ENVC"/>
    <property type="match status" value="1"/>
</dbReference>
<dbReference type="InterPro" id="IPR011055">
    <property type="entry name" value="Dup_hybrid_motif"/>
</dbReference>
<dbReference type="Gene3D" id="3.10.450.350">
    <property type="match status" value="1"/>
</dbReference>
<evidence type="ECO:0000313" key="3">
    <source>
        <dbReference type="EMBL" id="KAB0643521.1"/>
    </source>
</evidence>
<protein>
    <submittedName>
        <fullName evidence="3">M23 family metallopeptidase</fullName>
    </submittedName>
    <submittedName>
        <fullName evidence="4">Peptidase M23</fullName>
    </submittedName>
</protein>
<evidence type="ECO:0000313" key="6">
    <source>
        <dbReference type="Proteomes" id="UP000494222"/>
    </source>
</evidence>
<name>A0A6H9T3Q9_9BURK</name>
<dbReference type="EMBL" id="VZOJ01000011">
    <property type="protein sequence ID" value="KAB0643521.1"/>
    <property type="molecule type" value="Genomic_DNA"/>
</dbReference>
<dbReference type="Proteomes" id="UP000430232">
    <property type="component" value="Unassembled WGS sequence"/>
</dbReference>
<reference evidence="3 5" key="1">
    <citation type="submission" date="2019-09" db="EMBL/GenBank/DDBJ databases">
        <title>Draft genome sequences of 48 bacterial type strains from the CCUG.</title>
        <authorList>
            <person name="Tunovic T."/>
            <person name="Pineiro-Iglesias B."/>
            <person name="Unosson C."/>
            <person name="Inganas E."/>
            <person name="Ohlen M."/>
            <person name="Cardew S."/>
            <person name="Jensie-Markopoulos S."/>
            <person name="Salva-Serra F."/>
            <person name="Jaen-Luchoro D."/>
            <person name="Karlsson R."/>
            <person name="Svensson-Stadler L."/>
            <person name="Chun J."/>
            <person name="Moore E."/>
        </authorList>
    </citation>
    <scope>NUCLEOTIDE SEQUENCE [LARGE SCALE GENOMIC DNA]</scope>
    <source>
        <strain evidence="3 5">CCUG 54555</strain>
    </source>
</reference>
<dbReference type="Pfam" id="PF01551">
    <property type="entry name" value="Peptidase_M23"/>
    <property type="match status" value="1"/>
</dbReference>
<organism evidence="3 5">
    <name type="scientific">Burkholderia latens</name>
    <dbReference type="NCBI Taxonomy" id="488446"/>
    <lineage>
        <taxon>Bacteria</taxon>
        <taxon>Pseudomonadati</taxon>
        <taxon>Pseudomonadota</taxon>
        <taxon>Betaproteobacteria</taxon>
        <taxon>Burkholderiales</taxon>
        <taxon>Burkholderiaceae</taxon>
        <taxon>Burkholderia</taxon>
        <taxon>Burkholderia cepacia complex</taxon>
    </lineage>
</organism>
<evidence type="ECO:0000256" key="1">
    <source>
        <dbReference type="SAM" id="Phobius"/>
    </source>
</evidence>
<dbReference type="Proteomes" id="UP000494222">
    <property type="component" value="Unassembled WGS sequence"/>
</dbReference>
<dbReference type="Gene3D" id="2.70.70.10">
    <property type="entry name" value="Glucose Permease (Domain IIA)"/>
    <property type="match status" value="1"/>
</dbReference>
<dbReference type="AlphaFoldDB" id="A0A6H9T3Q9"/>
<dbReference type="InterPro" id="IPR016047">
    <property type="entry name" value="M23ase_b-sheet_dom"/>
</dbReference>
<evidence type="ECO:0000259" key="2">
    <source>
        <dbReference type="Pfam" id="PF01551"/>
    </source>
</evidence>
<keyword evidence="1" id="KW-0812">Transmembrane</keyword>
<sequence length="427" mass="45617">MWTPVVKPAATPDTFAPGRARRFVRALVPAAVLGALAAFGLAAALPAVSQLPGAVDTGAAALPQRVLSDTPFPTAQHFVTSELVRTLGERNEFDERSNRGAQPGLFAPLSAHRNDMLGYTNLFQYAAPENAHGMRAGDIELTLSDTLNRLDVPPEVRIQLGDLVSGKVAMRASAQRGDYYRVAYDTNNGTPHLTAVELRVAGRTFGAIWFRAPGADHGAYYTLDGAPLEAAAFTMPVKWTRISSFFGERIHPLSQAMAFHTGVDLAAPSGTPVTSAADGVVSFVGTDPGGYGRYVIVDHADGYSTYYAHLSAYARGLKVGETVKQGQRIGSVGMTGAATGPHLHFEVRVANDPVDPLVTLANAQTGLSDMQLTAFRQEAAQWRFRLASIHTAPFAFAQSDGPLWGDFATGPSMLRSVFDTHYSAERS</sequence>
<dbReference type="SUPFAM" id="SSF51261">
    <property type="entry name" value="Duplicated hybrid motif"/>
    <property type="match status" value="1"/>
</dbReference>
<gene>
    <name evidence="4" type="ORF">BLA24064_01414</name>
    <name evidence="3" type="ORF">F7R21_06635</name>
</gene>
<proteinExistence type="predicted"/>
<keyword evidence="5" id="KW-1185">Reference proteome</keyword>
<dbReference type="RefSeq" id="WP_151063520.1">
    <property type="nucleotide sequence ID" value="NZ_CABVPL010000007.1"/>
</dbReference>
<evidence type="ECO:0000313" key="5">
    <source>
        <dbReference type="Proteomes" id="UP000430232"/>
    </source>
</evidence>
<dbReference type="GeneID" id="99788677"/>
<feature type="domain" description="M23ase beta-sheet core" evidence="2">
    <location>
        <begin position="259"/>
        <end position="356"/>
    </location>
</feature>
<dbReference type="GO" id="GO:0004222">
    <property type="term" value="F:metalloendopeptidase activity"/>
    <property type="evidence" value="ECO:0007669"/>
    <property type="project" value="TreeGrafter"/>
</dbReference>
<dbReference type="CDD" id="cd12797">
    <property type="entry name" value="M23_peptidase"/>
    <property type="match status" value="1"/>
</dbReference>
<dbReference type="OrthoDB" id="9815245at2"/>
<evidence type="ECO:0000313" key="4">
    <source>
        <dbReference type="EMBL" id="VWB33147.1"/>
    </source>
</evidence>
<dbReference type="EMBL" id="CABVPL010000007">
    <property type="protein sequence ID" value="VWB33147.1"/>
    <property type="molecule type" value="Genomic_DNA"/>
</dbReference>